<organism evidence="4 5">
    <name type="scientific">Aspergillus leporis</name>
    <dbReference type="NCBI Taxonomy" id="41062"/>
    <lineage>
        <taxon>Eukaryota</taxon>
        <taxon>Fungi</taxon>
        <taxon>Dikarya</taxon>
        <taxon>Ascomycota</taxon>
        <taxon>Pezizomycotina</taxon>
        <taxon>Eurotiomycetes</taxon>
        <taxon>Eurotiomycetidae</taxon>
        <taxon>Eurotiales</taxon>
        <taxon>Aspergillaceae</taxon>
        <taxon>Aspergillus</taxon>
        <taxon>Aspergillus subgen. Circumdati</taxon>
    </lineage>
</organism>
<comment type="similarity">
    <text evidence="1">Belongs to the DNA mismatch repair MutL/HexB family.</text>
</comment>
<feature type="region of interest" description="Disordered" evidence="2">
    <location>
        <begin position="491"/>
        <end position="529"/>
    </location>
</feature>
<dbReference type="Pfam" id="PF13589">
    <property type="entry name" value="HATPase_c_3"/>
    <property type="match status" value="1"/>
</dbReference>
<dbReference type="PANTHER" id="PTHR10073">
    <property type="entry name" value="DNA MISMATCH REPAIR PROTEIN MLH, PMS, MUTL"/>
    <property type="match status" value="1"/>
</dbReference>
<protein>
    <recommendedName>
        <fullName evidence="3">MutL C-terminal dimerisation domain-containing protein</fullName>
    </recommendedName>
</protein>
<evidence type="ECO:0000313" key="5">
    <source>
        <dbReference type="Proteomes" id="UP000326565"/>
    </source>
</evidence>
<evidence type="ECO:0000256" key="1">
    <source>
        <dbReference type="ARBA" id="ARBA00006082"/>
    </source>
</evidence>
<dbReference type="InterPro" id="IPR036890">
    <property type="entry name" value="HATPase_C_sf"/>
</dbReference>
<gene>
    <name evidence="4" type="ORF">BDV29DRAFT_171714</name>
</gene>
<feature type="region of interest" description="Disordered" evidence="2">
    <location>
        <begin position="400"/>
        <end position="437"/>
    </location>
</feature>
<feature type="compositionally biased region" description="Low complexity" evidence="2">
    <location>
        <begin position="573"/>
        <end position="584"/>
    </location>
</feature>
<dbReference type="OrthoDB" id="429932at2759"/>
<dbReference type="GO" id="GO:0005524">
    <property type="term" value="F:ATP binding"/>
    <property type="evidence" value="ECO:0007669"/>
    <property type="project" value="InterPro"/>
</dbReference>
<dbReference type="Proteomes" id="UP000326565">
    <property type="component" value="Unassembled WGS sequence"/>
</dbReference>
<dbReference type="InterPro" id="IPR037198">
    <property type="entry name" value="MutL_C_sf"/>
</dbReference>
<dbReference type="SUPFAM" id="SSF118116">
    <property type="entry name" value="DNA mismatch repair protein MutL"/>
    <property type="match status" value="1"/>
</dbReference>
<dbReference type="InterPro" id="IPR014790">
    <property type="entry name" value="MutL_C"/>
</dbReference>
<dbReference type="Gene3D" id="3.30.1540.20">
    <property type="entry name" value="MutL, C-terminal domain, dimerisation subdomain"/>
    <property type="match status" value="1"/>
</dbReference>
<feature type="domain" description="MutL C-terminal dimerisation" evidence="3">
    <location>
        <begin position="665"/>
        <end position="855"/>
    </location>
</feature>
<dbReference type="InterPro" id="IPR038973">
    <property type="entry name" value="MutL/Mlh/Pms-like"/>
</dbReference>
<accession>A0A5N5X4I5</accession>
<dbReference type="GO" id="GO:0016887">
    <property type="term" value="F:ATP hydrolysis activity"/>
    <property type="evidence" value="ECO:0007669"/>
    <property type="project" value="InterPro"/>
</dbReference>
<dbReference type="Gene3D" id="3.30.1370.100">
    <property type="entry name" value="MutL, C-terminal domain, regulatory subdomain"/>
    <property type="match status" value="1"/>
</dbReference>
<dbReference type="GO" id="GO:0140664">
    <property type="term" value="F:ATP-dependent DNA damage sensor activity"/>
    <property type="evidence" value="ECO:0007669"/>
    <property type="project" value="InterPro"/>
</dbReference>
<dbReference type="InterPro" id="IPR042120">
    <property type="entry name" value="MutL_C_dimsub"/>
</dbReference>
<dbReference type="GO" id="GO:0032300">
    <property type="term" value="C:mismatch repair complex"/>
    <property type="evidence" value="ECO:0007669"/>
    <property type="project" value="InterPro"/>
</dbReference>
<dbReference type="SUPFAM" id="SSF55874">
    <property type="entry name" value="ATPase domain of HSP90 chaperone/DNA topoisomerase II/histidine kinase"/>
    <property type="match status" value="1"/>
</dbReference>
<sequence length="926" mass="103531">MSLNSCRIEPLPPEVIAKLKSSTSITNLNGVVVELVKNALDAKAHTINVTIDFRRGGCKVDDDGDGILPSDFEPSGGLGKAHHTSKLRSVSGVYGRKGLFLASLSSLSLLTITSHHVHHPNTNTIMFHHSTPVARLIPAPVQQELGFRDHGTSVTVNDLFGNMPVRVKSRALALQKFEELDRQWDELRQLLVSLMIANDNLIKLMITDTATDRKLIIRPQTRRRRTDDGLDLQRIGSILAQAALIDYQNADSWDVAYASVPDFAIHAAISLVPSPTKKVQFVSVGMDPIFPRSSVNLFYSEVNRLFSLSDFGTMGTPSVAALDASSGEHLDHQSSTNTKPMTKSVNKWPMFYIRIDTNEPYKVNGESQGVPESDKSVQRILDVLTAMVFEFLRQHKLRPRARKRRQKMPRNVTIGENTSNASSALSHLEEASSTEEALGGRLKLPNFQKSAPRTCQSFGEWSKIKVAKESFNAHSRKPETKLLGLENASGIEQPLAQDNQPAKRRTPVESRWSLANNGSTDNYDDPERDPMVPWTDPYTGRSHLVNSRTGQSIDVRSPMDAFRRSKSTGSLQSIRTSDSATRSRSTILSRTQNLWVEKLLGSWENPAFSRTEKPVNVIGARCDIGTDTMHARVHDGSAELCGFDNLGLSKFRGKLRKQDLEAAEVVAQVDQKFILAKLKFTAMNCHSSDPNSTLVLIDQHAGDERCRVERLLEEFFTPPVGGPRQVQTVTLEPLIFEIPVTEASLFGRYTKFFKFWGVDYTVEQEPANTTTHISVNKLPTLIAERCRLEPELVTNLIRGEIWKREENGRGSRPSFLGLEGGAGRWADRLDSCPQGIIELLNSRACRTSIMFNDKLTIDECQSLVRQLARCVFPFQCAHGRPSMIPILDMTQNVALVQLEAEYTREEGEHLEFTEAFRAWRDRIAFH</sequence>
<name>A0A5N5X4I5_9EURO</name>
<dbReference type="EMBL" id="ML732192">
    <property type="protein sequence ID" value="KAB8075579.1"/>
    <property type="molecule type" value="Genomic_DNA"/>
</dbReference>
<dbReference type="PANTHER" id="PTHR10073:SF47">
    <property type="entry name" value="DNA MISMATCH REPAIR PROTEIN MLH3"/>
    <property type="match status" value="1"/>
</dbReference>
<proteinExistence type="inferred from homology"/>
<reference evidence="4 5" key="1">
    <citation type="submission" date="2019-04" db="EMBL/GenBank/DDBJ databases">
        <title>Friends and foes A comparative genomics study of 23 Aspergillus species from section Flavi.</title>
        <authorList>
            <consortium name="DOE Joint Genome Institute"/>
            <person name="Kjaerbolling I."/>
            <person name="Vesth T."/>
            <person name="Frisvad J.C."/>
            <person name="Nybo J.L."/>
            <person name="Theobald S."/>
            <person name="Kildgaard S."/>
            <person name="Isbrandt T."/>
            <person name="Kuo A."/>
            <person name="Sato A."/>
            <person name="Lyhne E.K."/>
            <person name="Kogle M.E."/>
            <person name="Wiebenga A."/>
            <person name="Kun R.S."/>
            <person name="Lubbers R.J."/>
            <person name="Makela M.R."/>
            <person name="Barry K."/>
            <person name="Chovatia M."/>
            <person name="Clum A."/>
            <person name="Daum C."/>
            <person name="Haridas S."/>
            <person name="He G."/>
            <person name="LaButti K."/>
            <person name="Lipzen A."/>
            <person name="Mondo S."/>
            <person name="Riley R."/>
            <person name="Salamov A."/>
            <person name="Simmons B.A."/>
            <person name="Magnuson J.K."/>
            <person name="Henrissat B."/>
            <person name="Mortensen U.H."/>
            <person name="Larsen T.O."/>
            <person name="Devries R.P."/>
            <person name="Grigoriev I.V."/>
            <person name="Machida M."/>
            <person name="Baker S.E."/>
            <person name="Andersen M.R."/>
        </authorList>
    </citation>
    <scope>NUCLEOTIDE SEQUENCE [LARGE SCALE GENOMIC DNA]</scope>
    <source>
        <strain evidence="4 5">CBS 151.66</strain>
    </source>
</reference>
<feature type="region of interest" description="Disordered" evidence="2">
    <location>
        <begin position="562"/>
        <end position="584"/>
    </location>
</feature>
<dbReference type="SMART" id="SM00853">
    <property type="entry name" value="MutL_C"/>
    <property type="match status" value="1"/>
</dbReference>
<evidence type="ECO:0000313" key="4">
    <source>
        <dbReference type="EMBL" id="KAB8075579.1"/>
    </source>
</evidence>
<evidence type="ECO:0000256" key="2">
    <source>
        <dbReference type="SAM" id="MobiDB-lite"/>
    </source>
</evidence>
<dbReference type="Gene3D" id="3.30.565.10">
    <property type="entry name" value="Histidine kinase-like ATPase, C-terminal domain"/>
    <property type="match status" value="1"/>
</dbReference>
<dbReference type="AlphaFoldDB" id="A0A5N5X4I5"/>
<evidence type="ECO:0000259" key="3">
    <source>
        <dbReference type="SMART" id="SM00853"/>
    </source>
</evidence>
<keyword evidence="5" id="KW-1185">Reference proteome</keyword>
<dbReference type="GO" id="GO:0006298">
    <property type="term" value="P:mismatch repair"/>
    <property type="evidence" value="ECO:0007669"/>
    <property type="project" value="InterPro"/>
</dbReference>
<dbReference type="InterPro" id="IPR042121">
    <property type="entry name" value="MutL_C_regsub"/>
</dbReference>